<evidence type="ECO:0000313" key="2">
    <source>
        <dbReference type="Proteomes" id="UP001596004"/>
    </source>
</evidence>
<dbReference type="PANTHER" id="PTHR36978">
    <property type="entry name" value="P-LOOP CONTAINING NUCLEOTIDE TRIPHOSPHATE HYDROLASE"/>
    <property type="match status" value="1"/>
</dbReference>
<name>A0ABV9CLX9_9ACTN</name>
<dbReference type="InterPro" id="IPR027417">
    <property type="entry name" value="P-loop_NTPase"/>
</dbReference>
<dbReference type="GO" id="GO:0016740">
    <property type="term" value="F:transferase activity"/>
    <property type="evidence" value="ECO:0007669"/>
    <property type="project" value="UniProtKB-KW"/>
</dbReference>
<accession>A0ABV9CLX9</accession>
<gene>
    <name evidence="1" type="ORF">ACFO60_24270</name>
</gene>
<proteinExistence type="predicted"/>
<dbReference type="PANTHER" id="PTHR36978:SF4">
    <property type="entry name" value="P-LOOP CONTAINING NUCLEOSIDE TRIPHOSPHATE HYDROLASE PROTEIN"/>
    <property type="match status" value="1"/>
</dbReference>
<dbReference type="RefSeq" id="WP_380843766.1">
    <property type="nucleotide sequence ID" value="NZ_JBHSFP010000018.1"/>
</dbReference>
<evidence type="ECO:0000313" key="1">
    <source>
        <dbReference type="EMBL" id="MFC4533890.1"/>
    </source>
</evidence>
<dbReference type="Proteomes" id="UP001596004">
    <property type="component" value="Unassembled WGS sequence"/>
</dbReference>
<dbReference type="Pfam" id="PF17784">
    <property type="entry name" value="Sulfotransfer_4"/>
    <property type="match status" value="1"/>
</dbReference>
<dbReference type="InterPro" id="IPR040632">
    <property type="entry name" value="Sulfotransfer_4"/>
</dbReference>
<reference evidence="2" key="1">
    <citation type="journal article" date="2019" name="Int. J. Syst. Evol. Microbiol.">
        <title>The Global Catalogue of Microorganisms (GCM) 10K type strain sequencing project: providing services to taxonomists for standard genome sequencing and annotation.</title>
        <authorList>
            <consortium name="The Broad Institute Genomics Platform"/>
            <consortium name="The Broad Institute Genome Sequencing Center for Infectious Disease"/>
            <person name="Wu L."/>
            <person name="Ma J."/>
        </authorList>
    </citation>
    <scope>NUCLEOTIDE SEQUENCE [LARGE SCALE GENOMIC DNA]</scope>
    <source>
        <strain evidence="2">CGMCC 4.7132</strain>
    </source>
</reference>
<keyword evidence="1" id="KW-0808">Transferase</keyword>
<dbReference type="SUPFAM" id="SSF52540">
    <property type="entry name" value="P-loop containing nucleoside triphosphate hydrolases"/>
    <property type="match status" value="1"/>
</dbReference>
<keyword evidence="2" id="KW-1185">Reference proteome</keyword>
<comment type="caution">
    <text evidence="1">The sequence shown here is derived from an EMBL/GenBank/DDBJ whole genome shotgun (WGS) entry which is preliminary data.</text>
</comment>
<dbReference type="Gene3D" id="3.40.50.300">
    <property type="entry name" value="P-loop containing nucleotide triphosphate hydrolases"/>
    <property type="match status" value="1"/>
</dbReference>
<dbReference type="EMBL" id="JBHSFP010000018">
    <property type="protein sequence ID" value="MFC4533890.1"/>
    <property type="molecule type" value="Genomic_DNA"/>
</dbReference>
<dbReference type="EC" id="2.8.2.-" evidence="1"/>
<sequence length="226" mass="25575">MRVIGAGFGRTGTLTLKTALERLGLGPCHHMTEVFNNPGQIRRWLAVGRGRTSDWDSVLAGYRSCVDWPASAYWRELAEHHPEAKVVLTVRDPERWLESMRATILKQRERGSTLPGKMILRLSSLLGTDFAAYNEMVRLVVTDRVFDGRLNDPAHMIRTFQTHIEAVKATIPSDRLLVFEVSQGWEPLCGFLDVPVPAEPFPRVNDTADFQSHTRSRVAPMLLRRS</sequence>
<organism evidence="1 2">
    <name type="scientific">Sphaerisporangium dianthi</name>
    <dbReference type="NCBI Taxonomy" id="1436120"/>
    <lineage>
        <taxon>Bacteria</taxon>
        <taxon>Bacillati</taxon>
        <taxon>Actinomycetota</taxon>
        <taxon>Actinomycetes</taxon>
        <taxon>Streptosporangiales</taxon>
        <taxon>Streptosporangiaceae</taxon>
        <taxon>Sphaerisporangium</taxon>
    </lineage>
</organism>
<protein>
    <submittedName>
        <fullName evidence="1">Sulfotransferase family protein</fullName>
        <ecNumber evidence="1">2.8.2.-</ecNumber>
    </submittedName>
</protein>